<dbReference type="HOGENOM" id="CLU_2685285_0_0_5"/>
<evidence type="ECO:0000313" key="2">
    <source>
        <dbReference type="Proteomes" id="UP000000552"/>
    </source>
</evidence>
<dbReference type="KEGG" id="mlo:msl7183"/>
<organism evidence="1 2">
    <name type="scientific">Mesorhizobium japonicum (strain LMG 29417 / CECT 9101 / MAFF 303099)</name>
    <name type="common">Mesorhizobium loti (strain MAFF 303099)</name>
    <dbReference type="NCBI Taxonomy" id="266835"/>
    <lineage>
        <taxon>Bacteria</taxon>
        <taxon>Pseudomonadati</taxon>
        <taxon>Pseudomonadota</taxon>
        <taxon>Alphaproteobacteria</taxon>
        <taxon>Hyphomicrobiales</taxon>
        <taxon>Phyllobacteriaceae</taxon>
        <taxon>Mesorhizobium</taxon>
    </lineage>
</organism>
<dbReference type="Proteomes" id="UP000000552">
    <property type="component" value="Chromosome"/>
</dbReference>
<dbReference type="EMBL" id="BA000012">
    <property type="protein sequence ID" value="BAB53340.1"/>
    <property type="molecule type" value="Genomic_DNA"/>
</dbReference>
<accession>Q986W3</accession>
<protein>
    <submittedName>
        <fullName evidence="1">Msl7183 protein</fullName>
    </submittedName>
</protein>
<reference evidence="1 2" key="1">
    <citation type="journal article" date="2000" name="DNA Res.">
        <title>Complete genome structure of the nitrogen-fixing symbiotic bacterium Mesorhizobium loti.</title>
        <authorList>
            <person name="Kaneko T."/>
            <person name="Nakamura Y."/>
            <person name="Sato S."/>
            <person name="Asamizu E."/>
            <person name="Kato T."/>
            <person name="Sasamoto S."/>
            <person name="Watanabe A."/>
            <person name="Idesawa K."/>
            <person name="Ishikawa A."/>
            <person name="Kawashima K."/>
            <person name="Kimura T."/>
            <person name="Kishida Y."/>
            <person name="Kiyokawa C."/>
            <person name="Kohara M."/>
            <person name="Matsumoto M."/>
            <person name="Matsuno A."/>
            <person name="Mochizuki Y."/>
            <person name="Nakayama S."/>
            <person name="Nakazaki N."/>
            <person name="Shimpo S."/>
            <person name="Sugimoto M."/>
            <person name="Takeuchi C."/>
            <person name="Yamada M."/>
            <person name="Tabata S."/>
        </authorList>
    </citation>
    <scope>NUCLEOTIDE SEQUENCE [LARGE SCALE GENOMIC DNA]</scope>
    <source>
        <strain evidence="2">LMG 29417 / CECT 9101 / MAFF 303099</strain>
    </source>
</reference>
<name>Q986W3_RHILO</name>
<proteinExistence type="predicted"/>
<dbReference type="AlphaFoldDB" id="Q986W3"/>
<evidence type="ECO:0000313" key="1">
    <source>
        <dbReference type="EMBL" id="BAB53340.1"/>
    </source>
</evidence>
<gene>
    <name evidence="1" type="ordered locus">msl7183</name>
</gene>
<sequence>MAKRVVRVPRPDGPMSISVRHARHPSIAAGRSYSGSPAAQAISPAVSDTGVNHGKTRLMPAPLCLLTEAWPAAR</sequence>